<organism evidence="2 3">
    <name type="scientific">Saccharopolyspora halophila</name>
    <dbReference type="NCBI Taxonomy" id="405551"/>
    <lineage>
        <taxon>Bacteria</taxon>
        <taxon>Bacillati</taxon>
        <taxon>Actinomycetota</taxon>
        <taxon>Actinomycetes</taxon>
        <taxon>Pseudonocardiales</taxon>
        <taxon>Pseudonocardiaceae</taxon>
        <taxon>Saccharopolyspora</taxon>
    </lineage>
</organism>
<proteinExistence type="predicted"/>
<evidence type="ECO:0000256" key="1">
    <source>
        <dbReference type="SAM" id="SignalP"/>
    </source>
</evidence>
<dbReference type="RefSeq" id="WP_344127244.1">
    <property type="nucleotide sequence ID" value="NZ_BAAARA010000003.1"/>
</dbReference>
<gene>
    <name evidence="2" type="ORF">GCM10009854_10820</name>
</gene>
<keyword evidence="1" id="KW-0732">Signal</keyword>
<feature type="signal peptide" evidence="1">
    <location>
        <begin position="1"/>
        <end position="28"/>
    </location>
</feature>
<protein>
    <recommendedName>
        <fullName evidence="4">ATP-binding protein</fullName>
    </recommendedName>
</protein>
<dbReference type="Proteomes" id="UP001501218">
    <property type="component" value="Unassembled WGS sequence"/>
</dbReference>
<sequence>MKRTFTTAAAVLAAGGVGAVGMASPAVAAGEPELPASLPTDNGVANTAFHAAGTLASAQKTVGDVVPLDQQLSGRSADPVTDALGSTPAAGVLKPVVETIGQATSGQTLPASKSGAGDVAGPVTNTVGQLPVAGDLPVGKTGAVDGALPTSLVGSLENLEPVATPQSKPGQLPSTNVVGDTVGGVVENAGTHVPMGRSGGDPVSGLLGGGSPLGGLPVGGDALGGVTENLPVGKSGSPVGGLPVGGDALGGVTENLPVGKSGSPVDQVTGLVSHGPLGGATQLGN</sequence>
<evidence type="ECO:0000313" key="3">
    <source>
        <dbReference type="Proteomes" id="UP001501218"/>
    </source>
</evidence>
<dbReference type="EMBL" id="BAAARA010000003">
    <property type="protein sequence ID" value="GAA2336683.1"/>
    <property type="molecule type" value="Genomic_DNA"/>
</dbReference>
<feature type="chain" id="PRO_5046490687" description="ATP-binding protein" evidence="1">
    <location>
        <begin position="29"/>
        <end position="285"/>
    </location>
</feature>
<evidence type="ECO:0008006" key="4">
    <source>
        <dbReference type="Google" id="ProtNLM"/>
    </source>
</evidence>
<reference evidence="2 3" key="1">
    <citation type="journal article" date="2019" name="Int. J. Syst. Evol. Microbiol.">
        <title>The Global Catalogue of Microorganisms (GCM) 10K type strain sequencing project: providing services to taxonomists for standard genome sequencing and annotation.</title>
        <authorList>
            <consortium name="The Broad Institute Genomics Platform"/>
            <consortium name="The Broad Institute Genome Sequencing Center for Infectious Disease"/>
            <person name="Wu L."/>
            <person name="Ma J."/>
        </authorList>
    </citation>
    <scope>NUCLEOTIDE SEQUENCE [LARGE SCALE GENOMIC DNA]</scope>
    <source>
        <strain evidence="2 3">JCM 16221</strain>
    </source>
</reference>
<keyword evidence="3" id="KW-1185">Reference proteome</keyword>
<comment type="caution">
    <text evidence="2">The sequence shown here is derived from an EMBL/GenBank/DDBJ whole genome shotgun (WGS) entry which is preliminary data.</text>
</comment>
<accession>A0ABN3FSJ0</accession>
<name>A0ABN3FSJ0_9PSEU</name>
<evidence type="ECO:0000313" key="2">
    <source>
        <dbReference type="EMBL" id="GAA2336683.1"/>
    </source>
</evidence>